<dbReference type="InterPro" id="IPR029063">
    <property type="entry name" value="SAM-dependent_MTases_sf"/>
</dbReference>
<dbReference type="PROSITE" id="PS00092">
    <property type="entry name" value="N6_MTASE"/>
    <property type="match status" value="1"/>
</dbReference>
<accession>A0A1H1DN20</accession>
<dbReference type="OrthoDB" id="3197274at2"/>
<sequence>MTRSLIEQWLPAKIIGAESRRERGASSALPPVNFLHVWWARRPLTASRAAVLGSLLPAWPTAEEVTNDAQAAKILSGLQEEFPGGEAEYHAWFLHALGIFGDPVAGRAAIQAANASGVKLEGNGYGYDRAFTYTPDAETAARIERLVALRGSGDSAVRVLDPFSGGGSIPFESARYGFATIANELNPVASAILQSTVHLPAKLGPKFAATIKTWGDKWADRISKRLDKFFPRKEGESIVAYVWAHTVPCPTTGFPTPLCPDFWLARGKAGRDVAVRLEVTDYTKGTYELSIVEGAEAKRWGDRSTYKRGVGESIWGGTFSGNYIRRQAEKGNIGAMLLAISVTAPGISGRQFRAPTENDLKAVAAAEAELQRCLPAWEIADLVPQEPIDGPSNYDRGHRMYGINRWSDFFTPRQLLTHGTALEELRKIVAEARIDLGEEFGRALGLYLALAMDKACDYNSRQCSWHATRLKVRNTFDKHNFNFKWSFAEFDGAHSLFSWAVSQVEDAFEGIAKLAARPATLHGDLTQVETQIIRGSATSLPLPAESVDAIITDPPYYDNVMYAECSDYFYVWLKRSLRDTWPQFCDLMLTDKEQEIVANPALFKDVAAPSGKGRKKAEGKTAAEFADARYEELLTRAFEEAHRVLKKDGVLTVMFTHKRVDAWDTLGAALLDAGFAIKSSWPVHTESEHSLHQAKKNSAASTIFLTCRKREGSEPAYWADIRHEVECVAEEAVREFSEYGLTGVDLTIATYGPVLSVLSRNWPVYTGELDSVGNPEVLRPDAALDLARQRVAALKKRGLLGGRDVEFDRITDWYLLAWSDFQAAEFPFDEARKLSLATHLDVEDLSKRHKVVKQASGSVTLLTPAQRYTAGAFDVDASSWPTMLDQLHALMLVYDEQGLAAAKAWLTRTGLGDDTRFSDLIAAALRAIPRTKEKGEFVRPEARILDSLRTALFDHIPPLAEAASIAGMQEALFDGKG</sequence>
<dbReference type="RefSeq" id="WP_131815499.1">
    <property type="nucleotide sequence ID" value="NZ_FNKK01000002.1"/>
</dbReference>
<feature type="domain" description="DUF1156" evidence="1">
    <location>
        <begin position="9"/>
        <end position="71"/>
    </location>
</feature>
<protein>
    <submittedName>
        <fullName evidence="2">Adenine-specific DNA methylase, contains a Zn-ribbon domain</fullName>
    </submittedName>
</protein>
<keyword evidence="3" id="KW-1185">Reference proteome</keyword>
<dbReference type="GO" id="GO:0032259">
    <property type="term" value="P:methylation"/>
    <property type="evidence" value="ECO:0007669"/>
    <property type="project" value="UniProtKB-KW"/>
</dbReference>
<dbReference type="GO" id="GO:0008168">
    <property type="term" value="F:methyltransferase activity"/>
    <property type="evidence" value="ECO:0007669"/>
    <property type="project" value="UniProtKB-KW"/>
</dbReference>
<dbReference type="Proteomes" id="UP000217103">
    <property type="component" value="Unassembled WGS sequence"/>
</dbReference>
<keyword evidence="2" id="KW-0489">Methyltransferase</keyword>
<dbReference type="Gene3D" id="3.40.50.150">
    <property type="entry name" value="Vaccinia Virus protein VP39"/>
    <property type="match status" value="1"/>
</dbReference>
<organism evidence="2 3">
    <name type="scientific">Thermostaphylospora chromogena</name>
    <dbReference type="NCBI Taxonomy" id="35622"/>
    <lineage>
        <taxon>Bacteria</taxon>
        <taxon>Bacillati</taxon>
        <taxon>Actinomycetota</taxon>
        <taxon>Actinomycetes</taxon>
        <taxon>Streptosporangiales</taxon>
        <taxon>Thermomonosporaceae</taxon>
        <taxon>Thermostaphylospora</taxon>
    </lineage>
</organism>
<dbReference type="SUPFAM" id="SSF53335">
    <property type="entry name" value="S-adenosyl-L-methionine-dependent methyltransferases"/>
    <property type="match status" value="2"/>
</dbReference>
<dbReference type="InterPro" id="IPR009537">
    <property type="entry name" value="DUF1156"/>
</dbReference>
<name>A0A1H1DN20_9ACTN</name>
<evidence type="ECO:0000313" key="2">
    <source>
        <dbReference type="EMBL" id="SDQ77931.1"/>
    </source>
</evidence>
<dbReference type="AlphaFoldDB" id="A0A1H1DN20"/>
<evidence type="ECO:0000313" key="3">
    <source>
        <dbReference type="Proteomes" id="UP000217103"/>
    </source>
</evidence>
<dbReference type="GO" id="GO:0003676">
    <property type="term" value="F:nucleic acid binding"/>
    <property type="evidence" value="ECO:0007669"/>
    <property type="project" value="InterPro"/>
</dbReference>
<dbReference type="STRING" id="35622.SAMN04489764_2086"/>
<evidence type="ECO:0000259" key="1">
    <source>
        <dbReference type="Pfam" id="PF06634"/>
    </source>
</evidence>
<dbReference type="InterPro" id="IPR002052">
    <property type="entry name" value="DNA_methylase_N6_adenine_CS"/>
</dbReference>
<dbReference type="EMBL" id="FNKK01000002">
    <property type="protein sequence ID" value="SDQ77931.1"/>
    <property type="molecule type" value="Genomic_DNA"/>
</dbReference>
<proteinExistence type="predicted"/>
<gene>
    <name evidence="2" type="ORF">SAMN04489764_2086</name>
</gene>
<dbReference type="Pfam" id="PF06634">
    <property type="entry name" value="DUF1156"/>
    <property type="match status" value="1"/>
</dbReference>
<keyword evidence="2" id="KW-0808">Transferase</keyword>
<reference evidence="2 3" key="1">
    <citation type="submission" date="2016-10" db="EMBL/GenBank/DDBJ databases">
        <authorList>
            <person name="de Groot N.N."/>
        </authorList>
    </citation>
    <scope>NUCLEOTIDE SEQUENCE [LARGE SCALE GENOMIC DNA]</scope>
    <source>
        <strain evidence="2 3">DSM 43794</strain>
    </source>
</reference>